<evidence type="ECO:0008006" key="2">
    <source>
        <dbReference type="Google" id="ProtNLM"/>
    </source>
</evidence>
<sequence length="869" mass="98165">MWGCELVRDACANLGLELAKTIFGEDLPFNKSLIDEVTERIRNRARKLKIKNNMTDSEASRMASEQIQREYDNLSKKRQQQAKLDAFARAKFESHVGQFKSKSRGIFNKIAGGEGPEFGVGNSINAQFGATYRRLLSSPDGLLTMLQGKNELGEDLRSYLLNLNNEEKIISEKEGVDTGDPRAKEVARIISHNQEFQRKILNRFGADIKPLEDRISMTIHDPYELSKYDDSFFKDQLTRNLYRLERGAAWLRGGQEAVEEVNDKFLRKSFNRWHDFIHPKLNIERTFTEIKPEASAIKEQMWEDYKSFVSGLHETKNDLSHVTGIDSEVAYTQRAALEKKINSRHRTYHFNDGKDWIAYQYKMGRATLAQTLDRELHQTSNDLALLQETGPTGLRYLEKRIKEEASKEKTQSAKLYAFSSKRLITVMDGSSSRVVNTRMAKIGQNLRDFARMETLGFSTLHSFSDVANEIATLKYNGVTFGDRWATGVKNFIAIFPSKERRQVLDSMVVSTKSLTGAIASRYTPDQSLVGAGYSRLQSQYFNLNGQHPWDWERMGGISAELGRRLALNRNIPYGKLNIDLQKSLADSAIGEREWDAIRQSGKRLADKKLYILADSVRELPDSVIKDYINNPKASKSAINLAKIDLEDLVTKHFFNAEQHVVPFPGLKERALAASGGPKGTIPGELSRFFFQFKTFPFAFVDRVIKRELIGGVNRTPFNVLGGMAELMVGVSIFSGIGLSAAALLKGETVPDFTKEENIKRLLAPAFGLYGDFFMGNYFSYGHSIMDFLKGPVASKFDQIGKDINFSKPGLSALKIGRDLTPNLWFMHALFKNVLYSKFAESLDPGSTARANSRLKSGTGQTIWVQKLFQ</sequence>
<reference evidence="1" key="1">
    <citation type="journal article" date="2015" name="Nature">
        <title>Complex archaea that bridge the gap between prokaryotes and eukaryotes.</title>
        <authorList>
            <person name="Spang A."/>
            <person name="Saw J.H."/>
            <person name="Jorgensen S.L."/>
            <person name="Zaremba-Niedzwiedzka K."/>
            <person name="Martijn J."/>
            <person name="Lind A.E."/>
            <person name="van Eijk R."/>
            <person name="Schleper C."/>
            <person name="Guy L."/>
            <person name="Ettema T.J."/>
        </authorList>
    </citation>
    <scope>NUCLEOTIDE SEQUENCE</scope>
</reference>
<protein>
    <recommendedName>
        <fullName evidence="2">Large polyvalent protein associated domain-containing protein</fullName>
    </recommendedName>
</protein>
<proteinExistence type="predicted"/>
<organism evidence="1">
    <name type="scientific">marine sediment metagenome</name>
    <dbReference type="NCBI Taxonomy" id="412755"/>
    <lineage>
        <taxon>unclassified sequences</taxon>
        <taxon>metagenomes</taxon>
        <taxon>ecological metagenomes</taxon>
    </lineage>
</organism>
<comment type="caution">
    <text evidence="1">The sequence shown here is derived from an EMBL/GenBank/DDBJ whole genome shotgun (WGS) entry which is preliminary data.</text>
</comment>
<accession>A0A0F9T5Q8</accession>
<dbReference type="AlphaFoldDB" id="A0A0F9T5Q8"/>
<dbReference type="EMBL" id="LAZR01000407">
    <property type="protein sequence ID" value="KKN70252.1"/>
    <property type="molecule type" value="Genomic_DNA"/>
</dbReference>
<name>A0A0F9T5Q8_9ZZZZ</name>
<evidence type="ECO:0000313" key="1">
    <source>
        <dbReference type="EMBL" id="KKN70252.1"/>
    </source>
</evidence>
<gene>
    <name evidence="1" type="ORF">LCGC14_0432770</name>
</gene>